<evidence type="ECO:0000313" key="2">
    <source>
        <dbReference type="EMBL" id="SFL68826.1"/>
    </source>
</evidence>
<dbReference type="AlphaFoldDB" id="A0A1I4JRT3"/>
<proteinExistence type="predicted"/>
<keyword evidence="2" id="KW-0808">Transferase</keyword>
<dbReference type="GO" id="GO:0016757">
    <property type="term" value="F:glycosyltransferase activity"/>
    <property type="evidence" value="ECO:0007669"/>
    <property type="project" value="InterPro"/>
</dbReference>
<evidence type="ECO:0000313" key="3">
    <source>
        <dbReference type="Proteomes" id="UP000199520"/>
    </source>
</evidence>
<feature type="domain" description="Glycosyl transferase family 1" evidence="1">
    <location>
        <begin position="209"/>
        <end position="352"/>
    </location>
</feature>
<dbReference type="PANTHER" id="PTHR46401">
    <property type="entry name" value="GLYCOSYLTRANSFERASE WBBK-RELATED"/>
    <property type="match status" value="1"/>
</dbReference>
<dbReference type="OrthoDB" id="9801609at2"/>
<sequence length="650" mass="75093">MLKNIRIGLPMIGSKYWYAGVTVVESIISSVAQLSEENRPQLFLVMNDENLECLTLYDLIPLHEHLFPLIDGLIYVGTNIDTAKDLINHPIIHYVSTDHLFHNIDLMLPINSELYPGYPAIPWIPDFQHHYLPQLFSATEITKRNTLFQKIADNSPVVLFTSNDAKKDFLQLYPSSPATPLVLPFPVHPKKEWYTGDPYQIQAKYKIPDRFILCSNQFWMHKNHPVLFKALAILQSRGQEIHLVCTGSTTDYRNPNYFNKLQEYIQVLNLKEHIHILGLIPRHDQMQLMRRSLFVVQPSLFEGLSLIIQECQLLGKDIILSDLPIHEEEGYGTYFARTDAEDLANKISLLLPTTNPGPDLLKENESKLEYNAKITNFNWQFCQFIMAAREIYRSPVQNTTFSHSSFHHDKITIATSLAPGKDISTQKKAIESWMHSGFNVVSINSQAEINTIQPYFPNIEFVAAKRDARETYGKPYIYIDDILAYFAARENRICGIVNSDIHFFKKDLPAFMNIEATDSLVFGPRLDVESFDKISNGIFYKGFDYFFFDRSFIQQYPPAKFCIGLPWWDYWMPLIPLLAKLSVKKVTTPICYHIIHPSNYSIASWKSLALEMMKHFSLPPQANEIYLGYLNNYILDLIEKTSTSIEYRMN</sequence>
<dbReference type="EMBL" id="FOTS01000013">
    <property type="protein sequence ID" value="SFL68826.1"/>
    <property type="molecule type" value="Genomic_DNA"/>
</dbReference>
<dbReference type="RefSeq" id="WP_090935584.1">
    <property type="nucleotide sequence ID" value="NZ_FOTS01000013.1"/>
</dbReference>
<dbReference type="Proteomes" id="UP000199520">
    <property type="component" value="Unassembled WGS sequence"/>
</dbReference>
<dbReference type="InterPro" id="IPR001296">
    <property type="entry name" value="Glyco_trans_1"/>
</dbReference>
<dbReference type="PANTHER" id="PTHR46401:SF8">
    <property type="entry name" value="BLL6006 PROTEIN"/>
    <property type="match status" value="1"/>
</dbReference>
<name>A0A1I4JRT3_9FIRM</name>
<dbReference type="Gene3D" id="3.40.50.2000">
    <property type="entry name" value="Glycogen Phosphorylase B"/>
    <property type="match status" value="1"/>
</dbReference>
<dbReference type="STRING" id="1123291.SAMN04490355_101395"/>
<accession>A0A1I4JRT3</accession>
<gene>
    <name evidence="2" type="ORF">SAMN04490355_101395</name>
</gene>
<dbReference type="Pfam" id="PF00534">
    <property type="entry name" value="Glycos_transf_1"/>
    <property type="match status" value="1"/>
</dbReference>
<reference evidence="3" key="1">
    <citation type="submission" date="2016-10" db="EMBL/GenBank/DDBJ databases">
        <authorList>
            <person name="Varghese N."/>
            <person name="Submissions S."/>
        </authorList>
    </citation>
    <scope>NUCLEOTIDE SEQUENCE [LARGE SCALE GENOMIC DNA]</scope>
    <source>
        <strain evidence="3">DSM 13327</strain>
    </source>
</reference>
<protein>
    <submittedName>
        <fullName evidence="2">Glycosyltransferase involved in cell wall bisynthesis</fullName>
    </submittedName>
</protein>
<dbReference type="SUPFAM" id="SSF53756">
    <property type="entry name" value="UDP-Glycosyltransferase/glycogen phosphorylase"/>
    <property type="match status" value="1"/>
</dbReference>
<evidence type="ECO:0000259" key="1">
    <source>
        <dbReference type="Pfam" id="PF00534"/>
    </source>
</evidence>
<organism evidence="2 3">
    <name type="scientific">Pelosinus propionicus DSM 13327</name>
    <dbReference type="NCBI Taxonomy" id="1123291"/>
    <lineage>
        <taxon>Bacteria</taxon>
        <taxon>Bacillati</taxon>
        <taxon>Bacillota</taxon>
        <taxon>Negativicutes</taxon>
        <taxon>Selenomonadales</taxon>
        <taxon>Sporomusaceae</taxon>
        <taxon>Pelosinus</taxon>
    </lineage>
</organism>
<keyword evidence="3" id="KW-1185">Reference proteome</keyword>